<reference evidence="2" key="1">
    <citation type="journal article" date="2015" name="Front. Microbiol.">
        <title>Combining genomic sequencing methods to explore viral diversity and reveal potential virus-host interactions.</title>
        <authorList>
            <person name="Chow C.E."/>
            <person name="Winget D.M."/>
            <person name="White R.A.III."/>
            <person name="Hallam S.J."/>
            <person name="Suttle C.A."/>
        </authorList>
    </citation>
    <scope>NUCLEOTIDE SEQUENCE</scope>
    <source>
        <strain evidence="2">Oxic3_2</strain>
    </source>
</reference>
<organism evidence="2">
    <name type="scientific">uncultured marine virus</name>
    <dbReference type="NCBI Taxonomy" id="186617"/>
    <lineage>
        <taxon>Viruses</taxon>
        <taxon>environmental samples</taxon>
    </lineage>
</organism>
<evidence type="ECO:0000313" key="2">
    <source>
        <dbReference type="EMBL" id="AKH48750.1"/>
    </source>
</evidence>
<name>A0A0F7L9Z3_9VIRU</name>
<proteinExistence type="predicted"/>
<keyword evidence="1" id="KW-1133">Transmembrane helix</keyword>
<accession>A0A0F7L9Z3</accession>
<protein>
    <submittedName>
        <fullName evidence="2">Uncharacterized protein</fullName>
    </submittedName>
</protein>
<sequence>MHMQLHLHILTLRHLVLLTVTTFLSLLLTITVKRGLILLLFHLLVRKNIPFQRSSIIHQ</sequence>
<keyword evidence="1" id="KW-0812">Transmembrane</keyword>
<evidence type="ECO:0000256" key="1">
    <source>
        <dbReference type="SAM" id="Phobius"/>
    </source>
</evidence>
<feature type="transmembrane region" description="Helical" evidence="1">
    <location>
        <begin position="20"/>
        <end position="45"/>
    </location>
</feature>
<dbReference type="EMBL" id="KR029608">
    <property type="protein sequence ID" value="AKH48750.1"/>
    <property type="molecule type" value="Genomic_DNA"/>
</dbReference>
<reference evidence="2" key="2">
    <citation type="submission" date="2015-03" db="EMBL/GenBank/DDBJ databases">
        <authorList>
            <person name="Chow C.-E.T."/>
            <person name="Winget D.M."/>
            <person name="White R.A.III."/>
            <person name="Hallam S.J."/>
            <person name="Suttle C.A."/>
        </authorList>
    </citation>
    <scope>NUCLEOTIDE SEQUENCE</scope>
    <source>
        <strain evidence="2">Oxic3_2</strain>
    </source>
</reference>
<keyword evidence="1" id="KW-0472">Membrane</keyword>